<dbReference type="Proteomes" id="UP000249516">
    <property type="component" value="Unassembled WGS sequence"/>
</dbReference>
<dbReference type="PROSITE" id="PS50234">
    <property type="entry name" value="VWFA"/>
    <property type="match status" value="1"/>
</dbReference>
<dbReference type="InterPro" id="IPR002035">
    <property type="entry name" value="VWF_A"/>
</dbReference>
<dbReference type="CDD" id="cd00198">
    <property type="entry name" value="vWFA"/>
    <property type="match status" value="1"/>
</dbReference>
<dbReference type="AlphaFoldDB" id="A0A495AAB0"/>
<dbReference type="SMART" id="SM00327">
    <property type="entry name" value="VWA"/>
    <property type="match status" value="1"/>
</dbReference>
<dbReference type="OrthoDB" id="4541568at2"/>
<feature type="domain" description="VWFA" evidence="1">
    <location>
        <begin position="35"/>
        <end position="206"/>
    </location>
</feature>
<dbReference type="SUPFAM" id="SSF53300">
    <property type="entry name" value="vWA-like"/>
    <property type="match status" value="1"/>
</dbReference>
<comment type="caution">
    <text evidence="2">The sequence shown here is derived from an EMBL/GenBank/DDBJ whole genome shotgun (WGS) entry which is preliminary data.</text>
</comment>
<evidence type="ECO:0000259" key="1">
    <source>
        <dbReference type="PROSITE" id="PS50234"/>
    </source>
</evidence>
<keyword evidence="3" id="KW-1185">Reference proteome</keyword>
<dbReference type="RefSeq" id="WP_121030083.1">
    <property type="nucleotide sequence ID" value="NZ_PNJG02000001.1"/>
</dbReference>
<evidence type="ECO:0000313" key="3">
    <source>
        <dbReference type="Proteomes" id="UP000249516"/>
    </source>
</evidence>
<dbReference type="Gene3D" id="3.40.50.410">
    <property type="entry name" value="von Willebrand factor, type A domain"/>
    <property type="match status" value="1"/>
</dbReference>
<organism evidence="2 3">
    <name type="scientific">Kocuria tytonis</name>
    <dbReference type="NCBI Taxonomy" id="2054280"/>
    <lineage>
        <taxon>Bacteria</taxon>
        <taxon>Bacillati</taxon>
        <taxon>Actinomycetota</taxon>
        <taxon>Actinomycetes</taxon>
        <taxon>Micrococcales</taxon>
        <taxon>Micrococcaceae</taxon>
        <taxon>Kocuria</taxon>
    </lineage>
</organism>
<reference evidence="2 3" key="1">
    <citation type="submission" date="2018-10" db="EMBL/GenBank/DDBJ databases">
        <title>Kocuria tytouropygialis sp. nov., isolated from the uropygial gland of an American barn owl (Tyto furcata).</title>
        <authorList>
            <person name="Braun M.S."/>
            <person name="Wang E."/>
            <person name="Zimmermann S."/>
            <person name="Wagner H."/>
            <person name="Wink M."/>
        </authorList>
    </citation>
    <scope>NUCLEOTIDE SEQUENCE [LARGE SCALE GENOMIC DNA]</scope>
    <source>
        <strain evidence="2 3">442</strain>
    </source>
</reference>
<name>A0A495AAB0_9MICC</name>
<dbReference type="InterPro" id="IPR036465">
    <property type="entry name" value="vWFA_dom_sf"/>
</dbReference>
<protein>
    <submittedName>
        <fullName evidence="2">VWA domain-containing protein</fullName>
    </submittedName>
</protein>
<gene>
    <name evidence="2" type="ORF">C1C97_003965</name>
</gene>
<sequence length="208" mass="22575">MTTWMRKVFVSEGATEYPPGPHLDRLRQKFQRGAAVVLCLDVSASMSADLPQAVRGSEKFLHEAVAGGYSVGLILWHSRVGASTELSRNPEAALNTLRRARVKGGTDLLPALREAARRLEGSEAEDRVIAVFGDGDLGVHAVMTERFAAHLRTQGIRIITMGLGHASATALSRIASETVNDEVMVASRETLVENISSMSRGLRRRKQG</sequence>
<evidence type="ECO:0000313" key="2">
    <source>
        <dbReference type="EMBL" id="RKQ36782.1"/>
    </source>
</evidence>
<dbReference type="Pfam" id="PF13519">
    <property type="entry name" value="VWA_2"/>
    <property type="match status" value="1"/>
</dbReference>
<proteinExistence type="predicted"/>
<dbReference type="EMBL" id="PNJG02000001">
    <property type="protein sequence ID" value="RKQ36782.1"/>
    <property type="molecule type" value="Genomic_DNA"/>
</dbReference>
<accession>A0A495AAB0</accession>